<accession>A0ABQ3X4W0</accession>
<organism evidence="2 3">
    <name type="scientific">Actinoplanes couchii</name>
    <dbReference type="NCBI Taxonomy" id="403638"/>
    <lineage>
        <taxon>Bacteria</taxon>
        <taxon>Bacillati</taxon>
        <taxon>Actinomycetota</taxon>
        <taxon>Actinomycetes</taxon>
        <taxon>Micromonosporales</taxon>
        <taxon>Micromonosporaceae</taxon>
        <taxon>Actinoplanes</taxon>
    </lineage>
</organism>
<protein>
    <submittedName>
        <fullName evidence="2">Uncharacterized protein</fullName>
    </submittedName>
</protein>
<feature type="compositionally biased region" description="Polar residues" evidence="1">
    <location>
        <begin position="101"/>
        <end position="110"/>
    </location>
</feature>
<feature type="compositionally biased region" description="Basic and acidic residues" evidence="1">
    <location>
        <begin position="59"/>
        <end position="89"/>
    </location>
</feature>
<feature type="compositionally biased region" description="Low complexity" evidence="1">
    <location>
        <begin position="10"/>
        <end position="33"/>
    </location>
</feature>
<proteinExistence type="predicted"/>
<feature type="region of interest" description="Disordered" evidence="1">
    <location>
        <begin position="1"/>
        <end position="110"/>
    </location>
</feature>
<reference evidence="2 3" key="1">
    <citation type="submission" date="2021-01" db="EMBL/GenBank/DDBJ databases">
        <title>Whole genome shotgun sequence of Actinoplanes couchii NBRC 106145.</title>
        <authorList>
            <person name="Komaki H."/>
            <person name="Tamura T."/>
        </authorList>
    </citation>
    <scope>NUCLEOTIDE SEQUENCE [LARGE SCALE GENOMIC DNA]</scope>
    <source>
        <strain evidence="2 3">NBRC 106145</strain>
    </source>
</reference>
<sequence>MPGGRCPAAGGRWPVPGGRWPVPGGRWPVPGGRCPAAGKPTARRTGARGWDRPVTVAGRTEEGHQPVGAEDRAEKRNQPVGRAEGRDPPVGDTGGGPAGGNRSSAFDSAA</sequence>
<gene>
    <name evidence="2" type="ORF">Aco03nite_019640</name>
</gene>
<keyword evidence="3" id="KW-1185">Reference proteome</keyword>
<name>A0ABQ3X4W0_9ACTN</name>
<dbReference type="EMBL" id="BOMG01000032">
    <property type="protein sequence ID" value="GID53560.1"/>
    <property type="molecule type" value="Genomic_DNA"/>
</dbReference>
<evidence type="ECO:0000313" key="3">
    <source>
        <dbReference type="Proteomes" id="UP000612282"/>
    </source>
</evidence>
<comment type="caution">
    <text evidence="2">The sequence shown here is derived from an EMBL/GenBank/DDBJ whole genome shotgun (WGS) entry which is preliminary data.</text>
</comment>
<evidence type="ECO:0000256" key="1">
    <source>
        <dbReference type="SAM" id="MobiDB-lite"/>
    </source>
</evidence>
<evidence type="ECO:0000313" key="2">
    <source>
        <dbReference type="EMBL" id="GID53560.1"/>
    </source>
</evidence>
<dbReference type="Proteomes" id="UP000612282">
    <property type="component" value="Unassembled WGS sequence"/>
</dbReference>